<name>A0A3A6PMT1_9EURY</name>
<dbReference type="AlphaFoldDB" id="A0A3A6PMT1"/>
<keyword evidence="1" id="KW-1133">Transmembrane helix</keyword>
<comment type="caution">
    <text evidence="2">The sequence shown here is derived from an EMBL/GenBank/DDBJ whole genome shotgun (WGS) entry which is preliminary data.</text>
</comment>
<evidence type="ECO:0000313" key="3">
    <source>
        <dbReference type="Proteomes" id="UP000276588"/>
    </source>
</evidence>
<keyword evidence="1" id="KW-0812">Transmembrane</keyword>
<accession>A0A3A6PMT1</accession>
<dbReference type="RefSeq" id="WP_120102476.1">
    <property type="nucleotide sequence ID" value="NZ_QKNY01000008.1"/>
</dbReference>
<feature type="transmembrane region" description="Helical" evidence="1">
    <location>
        <begin position="15"/>
        <end position="34"/>
    </location>
</feature>
<dbReference type="Proteomes" id="UP000276588">
    <property type="component" value="Unassembled WGS sequence"/>
</dbReference>
<dbReference type="Pfam" id="PF01889">
    <property type="entry name" value="DUF63"/>
    <property type="match status" value="1"/>
</dbReference>
<feature type="transmembrane region" description="Helical" evidence="1">
    <location>
        <begin position="327"/>
        <end position="345"/>
    </location>
</feature>
<feature type="transmembrane region" description="Helical" evidence="1">
    <location>
        <begin position="98"/>
        <end position="115"/>
    </location>
</feature>
<keyword evidence="1" id="KW-0472">Membrane</keyword>
<organism evidence="2 3">
    <name type="scientific">Halonotius aquaticus</name>
    <dbReference type="NCBI Taxonomy" id="2216978"/>
    <lineage>
        <taxon>Archaea</taxon>
        <taxon>Methanobacteriati</taxon>
        <taxon>Methanobacteriota</taxon>
        <taxon>Stenosarchaea group</taxon>
        <taxon>Halobacteria</taxon>
        <taxon>Halobacteriales</taxon>
        <taxon>Haloferacaceae</taxon>
        <taxon>Halonotius</taxon>
    </lineage>
</organism>
<feature type="transmembrane region" description="Helical" evidence="1">
    <location>
        <begin position="357"/>
        <end position="373"/>
    </location>
</feature>
<dbReference type="PANTHER" id="PTHR40700">
    <property type="entry name" value="HYPOTHETICAL MEMBRANE PROTEIN, CONSERVED, DUF63 FAMILY"/>
    <property type="match status" value="1"/>
</dbReference>
<feature type="transmembrane region" description="Helical" evidence="1">
    <location>
        <begin position="163"/>
        <end position="189"/>
    </location>
</feature>
<dbReference type="OrthoDB" id="84937at2157"/>
<dbReference type="EMBL" id="QKNY01000008">
    <property type="protein sequence ID" value="RJX43459.1"/>
    <property type="molecule type" value="Genomic_DNA"/>
</dbReference>
<feature type="transmembrane region" description="Helical" evidence="1">
    <location>
        <begin position="234"/>
        <end position="253"/>
    </location>
</feature>
<dbReference type="PANTHER" id="PTHR40700:SF1">
    <property type="entry name" value="DUF63 DOMAIN-CONTAINING PROTEIN"/>
    <property type="match status" value="1"/>
</dbReference>
<feature type="transmembrane region" description="Helical" evidence="1">
    <location>
        <begin position="265"/>
        <end position="286"/>
    </location>
</feature>
<sequence length="383" mass="40087">MAGFSARLDADPEQLWLGVVGTLTTVLVVGTVLARRLVYDRFIWQYFWGPVAADGNGAQCAVIRDGDVSYLFSTTECTSAEAAGEIVAYPGYTLVSEVGYVLVLLLALVGVYLLLRRLGIGDSRSLFYALFPFMLFGGALRTIEDAGIAALAAGSEPLIAFPVSALIISPFIYVTVFAMTLGAVGVGVALENRGVVDAYEYPVAAIGTLLVASSVGYLTYLAVTTTYVSLRPQVLAVVAVGATLSAAATWLLIERVAPAINAGTGLMGLVLLWGHSVDGVANVVGLDWMPALGAGPNLVPKHPVNAAVVDITGAVLPPSVLAVTGDTWPFLLLKLAAATFVIWVFEPDLLEESPRYSILLLIAVLAVGLGPGTRDVLRATFGV</sequence>
<feature type="transmembrane region" description="Helical" evidence="1">
    <location>
        <begin position="201"/>
        <end position="222"/>
    </location>
</feature>
<gene>
    <name evidence="2" type="ORF">DM826_05890</name>
</gene>
<evidence type="ECO:0008006" key="4">
    <source>
        <dbReference type="Google" id="ProtNLM"/>
    </source>
</evidence>
<evidence type="ECO:0000256" key="1">
    <source>
        <dbReference type="SAM" id="Phobius"/>
    </source>
</evidence>
<evidence type="ECO:0000313" key="2">
    <source>
        <dbReference type="EMBL" id="RJX43459.1"/>
    </source>
</evidence>
<dbReference type="InterPro" id="IPR002749">
    <property type="entry name" value="DUF63"/>
</dbReference>
<protein>
    <recommendedName>
        <fullName evidence="4">DUF63 family protein</fullName>
    </recommendedName>
</protein>
<reference evidence="2 3" key="1">
    <citation type="submission" date="2018-06" db="EMBL/GenBank/DDBJ databases">
        <title>Halonotius sp. F13-13 a new haloarchaeeon isolated from a solar saltern from Isla Cristina, Huelva, Spain.</title>
        <authorList>
            <person name="Duran-Viseras A."/>
            <person name="Sanchez-Porro C."/>
            <person name="Ventosa A."/>
        </authorList>
    </citation>
    <scope>NUCLEOTIDE SEQUENCE [LARGE SCALE GENOMIC DNA]</scope>
    <source>
        <strain evidence="2 3">F13-13</strain>
    </source>
</reference>
<proteinExistence type="predicted"/>
<keyword evidence="3" id="KW-1185">Reference proteome</keyword>